<name>G6EY68_9PROT</name>
<sequence length="403" mass="46505">MSSTKTKRHELRYCTLKYGYKFLQLVVIFSVFCLTQTTHLNRILRQDVYIWQKKWVDTLKPAIEQTIPYITGWRFLAGEYEPDGQVIYPSVQFDLLKQTNLPLTAVYRFDRLRPLPSADEILSLIVQSPAYKTYHIHNIELDLDWPTSKLKLYIQLLQSLKTKLPEDIKLNITMIPDWMRSPIFPQMTEQIPNPVLQVHSIDNPQAGLFIPQNALAYIQKMNRLTRHNFYVALPTYGLKIQTTPTGNIYAIEGENDFKSGHLGKELYSDPKKVRSLIDSLQENTPSHLKGIIWFRLPITNDKRNWSLDTWKAIISHTLLKGKIITQEIPDPNNPGAIKLTLVNQGNITLPLPKTVSLRCSIGDGFFPYQLTTTSKGQYSLSLIQQTAPLNTHQQRVIGWMRCE</sequence>
<keyword evidence="1" id="KW-0472">Membrane</keyword>
<protein>
    <recommendedName>
        <fullName evidence="4">DUF3142 domain-containing protein</fullName>
    </recommendedName>
</protein>
<dbReference type="AlphaFoldDB" id="G6EY68"/>
<keyword evidence="1" id="KW-1133">Transmembrane helix</keyword>
<evidence type="ECO:0008006" key="4">
    <source>
        <dbReference type="Google" id="ProtNLM"/>
    </source>
</evidence>
<feature type="transmembrane region" description="Helical" evidence="1">
    <location>
        <begin position="20"/>
        <end position="37"/>
    </location>
</feature>
<dbReference type="Pfam" id="PF11340">
    <property type="entry name" value="DUF3142"/>
    <property type="match status" value="1"/>
</dbReference>
<evidence type="ECO:0000313" key="2">
    <source>
        <dbReference type="EMBL" id="EHD14456.1"/>
    </source>
</evidence>
<dbReference type="PATRIC" id="fig|1088868.3.peg.389"/>
<keyword evidence="1" id="KW-0812">Transmembrane</keyword>
<dbReference type="Proteomes" id="UP000005939">
    <property type="component" value="Unassembled WGS sequence"/>
</dbReference>
<proteinExistence type="predicted"/>
<dbReference type="eggNOG" id="COG3858">
    <property type="taxonomic scope" value="Bacteria"/>
</dbReference>
<dbReference type="InterPro" id="IPR021488">
    <property type="entry name" value="DUF3142"/>
</dbReference>
<evidence type="ECO:0000256" key="1">
    <source>
        <dbReference type="SAM" id="Phobius"/>
    </source>
</evidence>
<reference evidence="2 3" key="1">
    <citation type="submission" date="2011-10" db="EMBL/GenBank/DDBJ databases">
        <title>Genome Sequence of Commensalibacter intestini A911, isolated from Drosophila gut.</title>
        <authorList>
            <person name="Lee W.-J."/>
            <person name="Kim E.-K."/>
        </authorList>
    </citation>
    <scope>NUCLEOTIDE SEQUENCE [LARGE SCALE GENOMIC DNA]</scope>
    <source>
        <strain evidence="2 3">A911</strain>
    </source>
</reference>
<evidence type="ECO:0000313" key="3">
    <source>
        <dbReference type="Proteomes" id="UP000005939"/>
    </source>
</evidence>
<dbReference type="STRING" id="1088868.CIN_03880"/>
<comment type="caution">
    <text evidence="2">The sequence shown here is derived from an EMBL/GenBank/DDBJ whole genome shotgun (WGS) entry which is preliminary data.</text>
</comment>
<accession>G6EY68</accession>
<dbReference type="EMBL" id="AGFR01000003">
    <property type="protein sequence ID" value="EHD14456.1"/>
    <property type="molecule type" value="Genomic_DNA"/>
</dbReference>
<gene>
    <name evidence="2" type="ORF">CIN_03880</name>
</gene>
<organism evidence="2 3">
    <name type="scientific">Commensalibacter intestini A911</name>
    <dbReference type="NCBI Taxonomy" id="1088868"/>
    <lineage>
        <taxon>Bacteria</taxon>
        <taxon>Pseudomonadati</taxon>
        <taxon>Pseudomonadota</taxon>
        <taxon>Alphaproteobacteria</taxon>
        <taxon>Acetobacterales</taxon>
        <taxon>Acetobacteraceae</taxon>
    </lineage>
</organism>